<reference evidence="3" key="1">
    <citation type="journal article" date="2022" name="Cell">
        <title>Design, construction, and in vivo augmentation of a complex gut microbiome.</title>
        <authorList>
            <person name="Cheng A.G."/>
            <person name="Ho P.Y."/>
            <person name="Aranda-Diaz A."/>
            <person name="Jain S."/>
            <person name="Yu F.B."/>
            <person name="Meng X."/>
            <person name="Wang M."/>
            <person name="Iakiviak M."/>
            <person name="Nagashima K."/>
            <person name="Zhao A."/>
            <person name="Murugkar P."/>
            <person name="Patil A."/>
            <person name="Atabakhsh K."/>
            <person name="Weakley A."/>
            <person name="Yan J."/>
            <person name="Brumbaugh A.R."/>
            <person name="Higginbottom S."/>
            <person name="Dimas A."/>
            <person name="Shiver A.L."/>
            <person name="Deutschbauer A."/>
            <person name="Neff N."/>
            <person name="Sonnenburg J.L."/>
            <person name="Huang K.C."/>
            <person name="Fischbach M.A."/>
        </authorList>
    </citation>
    <scope>NUCLEOTIDE SEQUENCE</scope>
    <source>
        <strain evidence="3">DSM 19829</strain>
    </source>
</reference>
<sequence length="235" mass="25856">MENRIRKAFDTVKADDELKESAASFLQSERQKIAAHKVRPAVRKTAAAVCAALMLAVSIGGYSYIQTPVSYVSIDVNPSVELTLNRVDRVISATAFNGDGEAVLEGIQVKGKQYTDAIDQIMENADRKDYLTDNAELVFTVAAGSRDKESELRAGIENCHGCKEHGGHSAGTEMEIVSEAHGHGISIGKYSAYLQLAKYDDSVTVEDCHEMSMSEIHRRISEHKHRGSHHNEEHD</sequence>
<name>A0ABY5VHD2_9FIRM</name>
<evidence type="ECO:0000313" key="4">
    <source>
        <dbReference type="Proteomes" id="UP001060164"/>
    </source>
</evidence>
<dbReference type="InterPro" id="IPR055431">
    <property type="entry name" value="RsgI_M"/>
</dbReference>
<evidence type="ECO:0000259" key="2">
    <source>
        <dbReference type="Pfam" id="PF23750"/>
    </source>
</evidence>
<gene>
    <name evidence="3" type="ORF">NQ502_18715</name>
</gene>
<dbReference type="Pfam" id="PF23750">
    <property type="entry name" value="RsgI_M"/>
    <property type="match status" value="1"/>
</dbReference>
<feature type="transmembrane region" description="Helical" evidence="1">
    <location>
        <begin position="46"/>
        <end position="65"/>
    </location>
</feature>
<organism evidence="3 4">
    <name type="scientific">Ruminococcus gauvreauii</name>
    <dbReference type="NCBI Taxonomy" id="438033"/>
    <lineage>
        <taxon>Bacteria</taxon>
        <taxon>Bacillati</taxon>
        <taxon>Bacillota</taxon>
        <taxon>Clostridia</taxon>
        <taxon>Eubacteriales</taxon>
        <taxon>Oscillospiraceae</taxon>
        <taxon>Ruminococcus</taxon>
    </lineage>
</organism>
<keyword evidence="1" id="KW-0812">Transmembrane</keyword>
<keyword evidence="1" id="KW-0472">Membrane</keyword>
<accession>A0ABY5VHD2</accession>
<keyword evidence="4" id="KW-1185">Reference proteome</keyword>
<protein>
    <recommendedName>
        <fullName evidence="2">Anti-sigma factor RsgI-like middle domain-containing protein</fullName>
    </recommendedName>
</protein>
<dbReference type="RefSeq" id="WP_044983073.1">
    <property type="nucleotide sequence ID" value="NZ_CABLBR010000006.1"/>
</dbReference>
<feature type="domain" description="Anti-sigma factor RsgI-like middle" evidence="2">
    <location>
        <begin position="69"/>
        <end position="194"/>
    </location>
</feature>
<evidence type="ECO:0000256" key="1">
    <source>
        <dbReference type="SAM" id="Phobius"/>
    </source>
</evidence>
<evidence type="ECO:0000313" key="3">
    <source>
        <dbReference type="EMBL" id="UWP59361.1"/>
    </source>
</evidence>
<keyword evidence="1" id="KW-1133">Transmembrane helix</keyword>
<proteinExistence type="predicted"/>
<dbReference type="EMBL" id="CP102290">
    <property type="protein sequence ID" value="UWP59361.1"/>
    <property type="molecule type" value="Genomic_DNA"/>
</dbReference>
<dbReference type="Proteomes" id="UP001060164">
    <property type="component" value="Chromosome"/>
</dbReference>